<keyword evidence="4 9" id="KW-0812">Transmembrane</keyword>
<protein>
    <submittedName>
        <fullName evidence="11">SFRICE_004801</fullName>
    </submittedName>
</protein>
<gene>
    <name evidence="11" type="ORF">SFRICE_004801</name>
</gene>
<dbReference type="OrthoDB" id="66620at2759"/>
<feature type="transmembrane region" description="Helical" evidence="9">
    <location>
        <begin position="282"/>
        <end position="302"/>
    </location>
</feature>
<dbReference type="GO" id="GO:0005886">
    <property type="term" value="C:plasma membrane"/>
    <property type="evidence" value="ECO:0007669"/>
    <property type="project" value="TreeGrafter"/>
</dbReference>
<dbReference type="InterPro" id="IPR013525">
    <property type="entry name" value="ABC2_TM"/>
</dbReference>
<reference evidence="11" key="1">
    <citation type="submission" date="2016-07" db="EMBL/GenBank/DDBJ databases">
        <authorList>
            <person name="Bretaudeau A."/>
        </authorList>
    </citation>
    <scope>NUCLEOTIDE SEQUENCE</scope>
    <source>
        <strain evidence="11">Rice</strain>
        <tissue evidence="11">Whole body</tissue>
    </source>
</reference>
<feature type="transmembrane region" description="Helical" evidence="9">
    <location>
        <begin position="904"/>
        <end position="925"/>
    </location>
</feature>
<feature type="transmembrane region" description="Helical" evidence="9">
    <location>
        <begin position="824"/>
        <end position="843"/>
    </location>
</feature>
<evidence type="ECO:0000256" key="3">
    <source>
        <dbReference type="ARBA" id="ARBA00022448"/>
    </source>
</evidence>
<comment type="subcellular location">
    <subcellularLocation>
        <location evidence="1">Membrane</location>
        <topology evidence="1">Multi-pass membrane protein</topology>
    </subcellularLocation>
</comment>
<name>A0A2H1V3X0_SPOFR</name>
<feature type="transmembrane region" description="Helical" evidence="9">
    <location>
        <begin position="931"/>
        <end position="951"/>
    </location>
</feature>
<keyword evidence="7 9" id="KW-1133">Transmembrane helix</keyword>
<feature type="domain" description="ABC transporter" evidence="10">
    <location>
        <begin position="461"/>
        <end position="697"/>
    </location>
</feature>
<dbReference type="AlphaFoldDB" id="A0A2H1V3X0"/>
<proteinExistence type="inferred from homology"/>
<evidence type="ECO:0000256" key="1">
    <source>
        <dbReference type="ARBA" id="ARBA00004141"/>
    </source>
</evidence>
<dbReference type="InterPro" id="IPR003439">
    <property type="entry name" value="ABC_transporter-like_ATP-bd"/>
</dbReference>
<evidence type="ECO:0000256" key="4">
    <source>
        <dbReference type="ARBA" id="ARBA00022692"/>
    </source>
</evidence>
<organism evidence="11">
    <name type="scientific">Spodoptera frugiperda</name>
    <name type="common">Fall armyworm</name>
    <dbReference type="NCBI Taxonomy" id="7108"/>
    <lineage>
        <taxon>Eukaryota</taxon>
        <taxon>Metazoa</taxon>
        <taxon>Ecdysozoa</taxon>
        <taxon>Arthropoda</taxon>
        <taxon>Hexapoda</taxon>
        <taxon>Insecta</taxon>
        <taxon>Pterygota</taxon>
        <taxon>Neoptera</taxon>
        <taxon>Endopterygota</taxon>
        <taxon>Lepidoptera</taxon>
        <taxon>Glossata</taxon>
        <taxon>Ditrysia</taxon>
        <taxon>Noctuoidea</taxon>
        <taxon>Noctuidae</taxon>
        <taxon>Amphipyrinae</taxon>
        <taxon>Spodoptera</taxon>
    </lineage>
</organism>
<dbReference type="Pfam" id="PF01061">
    <property type="entry name" value="ABC2_membrane"/>
    <property type="match status" value="2"/>
</dbReference>
<dbReference type="SUPFAM" id="SSF52540">
    <property type="entry name" value="P-loop containing nucleoside triphosphate hydrolases"/>
    <property type="match status" value="2"/>
</dbReference>
<dbReference type="PROSITE" id="PS50893">
    <property type="entry name" value="ABC_TRANSPORTER_2"/>
    <property type="match status" value="1"/>
</dbReference>
<dbReference type="InterPro" id="IPR050352">
    <property type="entry name" value="ABCG_transporters"/>
</dbReference>
<feature type="transmembrane region" description="Helical" evidence="9">
    <location>
        <begin position="247"/>
        <end position="270"/>
    </location>
</feature>
<accession>A0A2H1V3X0</accession>
<sequence>MYELTHRDYLTTIVSQGLDLDKIHEIITSLGLSNSKNTRAGLLSGGQKKRLAIGLELISDPPVMFLDEPTSGLDSSISKQIVYLLHLLARQGRTVVVTMHQPSAALLSMVDRLYAVVGGRCAYVGSVPQLLPYLEHMNLMCPPYHNPVDFLIEICVENASDLVESSGNGRNNRWTANISHETDSNLIEISSLSACKEVCLTTLPAPKEDPTSKILLALKSTYTTSFLKQFATLTRRSLLTIWRDPSFTLMTTGIHCAMALFIGFLFYNIGQDAKYVRDNYNFLYFSLMFLMFTAFSGVTISFPEQIPVIRREHFNRWYTTGAYYTSTIASTLPTQTVCTLSYAFIVYWLTGQPTELKRFAGFCFILLLVSYVGLCKGLLIGSLFNVKNGVVFGPFFIMPFTVFSGFFLRYYDAPFFVRWLFQASFLKHGLVGLVLSIYGMDRAKLLCSELYCHYSYPNLFLQDNYITGSFWRKKPCVTEDNINDPNVILRGASGALRPGRMTFILGPSGAGKTTLLKILAGRKKTGVSGCLYGAGRSSVLVAQDTTLIDTLTAGETLQFAASLKLPNVSQRERTNAITTVTKQLGIHEVLKTRAGRLSGGERKRLIIACELLTDPTIMMLDEPTSGLDAVSSLSVARALHTVARSGRTIACVLHQPSSQLFNIADDVIVLANGRTLYAGAIADIPSALTRAGFICPQYYNIADYLLEVASNEHPGDMNLLEQEANSYAHEMSKIARNEICNGKGTDLSPESVALLNPSPTPSKGYAASGCQQLRALLWRCYKGVVRDVYLTQIRLLCHFVVALLLGALYYGAGADAGRMMSNTGCLFFFLLFLFFSNAMPTIHTFPVEAKVVLHEHLNKWYSLPVYCASKIIVDLPIQLLCATVFLFPAWILTAQPLEPERMALAWLTCALVTILAQTFGFVVGASCGMKLGLFVIPAANIPMLMFSEFFIPYREMPVYLRPFATISYFRYAFDAFLETVYGMDRKKLPCYEVFCMFKNPAKHLEFLGLSRDLHADYLALVLWIVLLQIALVVVLLLRVYKACR</sequence>
<dbReference type="PANTHER" id="PTHR48041:SF118">
    <property type="entry name" value="ATP-BINDING CASSETTE TRANSPORTER (ABC TRANSPORTER) FAMILY G MEMBER 16"/>
    <property type="match status" value="1"/>
</dbReference>
<dbReference type="EMBL" id="ODYU01000563">
    <property type="protein sequence ID" value="SOQ35538.1"/>
    <property type="molecule type" value="Genomic_DNA"/>
</dbReference>
<feature type="transmembrane region" description="Helical" evidence="9">
    <location>
        <begin position="420"/>
        <end position="440"/>
    </location>
</feature>
<dbReference type="PROSITE" id="PS00211">
    <property type="entry name" value="ABC_TRANSPORTER_1"/>
    <property type="match status" value="1"/>
</dbReference>
<feature type="transmembrane region" description="Helical" evidence="9">
    <location>
        <begin position="390"/>
        <end position="408"/>
    </location>
</feature>
<dbReference type="InterPro" id="IPR027417">
    <property type="entry name" value="P-loop_NTPase"/>
</dbReference>
<keyword evidence="3" id="KW-0813">Transport</keyword>
<evidence type="ECO:0000256" key="6">
    <source>
        <dbReference type="ARBA" id="ARBA00022840"/>
    </source>
</evidence>
<dbReference type="SMART" id="SM00382">
    <property type="entry name" value="AAA"/>
    <property type="match status" value="2"/>
</dbReference>
<dbReference type="PANTHER" id="PTHR48041">
    <property type="entry name" value="ABC TRANSPORTER G FAMILY MEMBER 28"/>
    <property type="match status" value="1"/>
</dbReference>
<keyword evidence="5" id="KW-0547">Nucleotide-binding</keyword>
<evidence type="ECO:0000256" key="8">
    <source>
        <dbReference type="ARBA" id="ARBA00023136"/>
    </source>
</evidence>
<evidence type="ECO:0000256" key="5">
    <source>
        <dbReference type="ARBA" id="ARBA00022741"/>
    </source>
</evidence>
<dbReference type="InterPro" id="IPR017871">
    <property type="entry name" value="ABC_transporter-like_CS"/>
</dbReference>
<keyword evidence="8 9" id="KW-0472">Membrane</keyword>
<evidence type="ECO:0000259" key="10">
    <source>
        <dbReference type="PROSITE" id="PS50893"/>
    </source>
</evidence>
<feature type="transmembrane region" description="Helical" evidence="9">
    <location>
        <begin position="361"/>
        <end position="384"/>
    </location>
</feature>
<evidence type="ECO:0000256" key="7">
    <source>
        <dbReference type="ARBA" id="ARBA00022989"/>
    </source>
</evidence>
<feature type="transmembrane region" description="Helical" evidence="9">
    <location>
        <begin position="793"/>
        <end position="812"/>
    </location>
</feature>
<dbReference type="GO" id="GO:0140359">
    <property type="term" value="F:ABC-type transporter activity"/>
    <property type="evidence" value="ECO:0007669"/>
    <property type="project" value="InterPro"/>
</dbReference>
<dbReference type="GO" id="GO:0016887">
    <property type="term" value="F:ATP hydrolysis activity"/>
    <property type="evidence" value="ECO:0007669"/>
    <property type="project" value="InterPro"/>
</dbReference>
<dbReference type="Gene3D" id="3.40.50.300">
    <property type="entry name" value="P-loop containing nucleotide triphosphate hydrolases"/>
    <property type="match status" value="2"/>
</dbReference>
<dbReference type="InterPro" id="IPR003593">
    <property type="entry name" value="AAA+_ATPase"/>
</dbReference>
<dbReference type="Pfam" id="PF00005">
    <property type="entry name" value="ABC_tran"/>
    <property type="match status" value="2"/>
</dbReference>
<dbReference type="GO" id="GO:0005524">
    <property type="term" value="F:ATP binding"/>
    <property type="evidence" value="ECO:0007669"/>
    <property type="project" value="UniProtKB-KW"/>
</dbReference>
<keyword evidence="6" id="KW-0067">ATP-binding</keyword>
<evidence type="ECO:0000256" key="9">
    <source>
        <dbReference type="SAM" id="Phobius"/>
    </source>
</evidence>
<feature type="transmembrane region" description="Helical" evidence="9">
    <location>
        <begin position="1017"/>
        <end position="1040"/>
    </location>
</feature>
<evidence type="ECO:0000313" key="11">
    <source>
        <dbReference type="EMBL" id="SOQ35538.1"/>
    </source>
</evidence>
<feature type="transmembrane region" description="Helical" evidence="9">
    <location>
        <begin position="322"/>
        <end position="349"/>
    </location>
</feature>
<evidence type="ECO:0000256" key="2">
    <source>
        <dbReference type="ARBA" id="ARBA00005814"/>
    </source>
</evidence>
<comment type="similarity">
    <text evidence="2">Belongs to the ABC transporter superfamily. ABCG family. Eye pigment precursor importer (TC 3.A.1.204) subfamily.</text>
</comment>